<dbReference type="SUPFAM" id="SSF53474">
    <property type="entry name" value="alpha/beta-Hydrolases"/>
    <property type="match status" value="1"/>
</dbReference>
<keyword evidence="3" id="KW-1185">Reference proteome</keyword>
<name>A0ABY9H4D3_9GAMM</name>
<dbReference type="PRINTS" id="PR00111">
    <property type="entry name" value="ABHYDROLASE"/>
</dbReference>
<evidence type="ECO:0000313" key="2">
    <source>
        <dbReference type="EMBL" id="WLI73254.1"/>
    </source>
</evidence>
<dbReference type="PANTHER" id="PTHR11614">
    <property type="entry name" value="PHOSPHOLIPASE-RELATED"/>
    <property type="match status" value="1"/>
</dbReference>
<dbReference type="EMBL" id="CP131913">
    <property type="protein sequence ID" value="WLI73254.1"/>
    <property type="molecule type" value="Genomic_DNA"/>
</dbReference>
<organism evidence="2 3">
    <name type="scientific">Halomonas alkalicola</name>
    <dbReference type="NCBI Taxonomy" id="1930622"/>
    <lineage>
        <taxon>Bacteria</taxon>
        <taxon>Pseudomonadati</taxon>
        <taxon>Pseudomonadota</taxon>
        <taxon>Gammaproteobacteria</taxon>
        <taxon>Oceanospirillales</taxon>
        <taxon>Halomonadaceae</taxon>
        <taxon>Halomonas</taxon>
    </lineage>
</organism>
<dbReference type="InterPro" id="IPR022742">
    <property type="entry name" value="Hydrolase_4"/>
</dbReference>
<accession>A0ABY9H4D3</accession>
<dbReference type="RefSeq" id="WP_305500742.1">
    <property type="nucleotide sequence ID" value="NZ_CP131913.1"/>
</dbReference>
<reference evidence="2 3" key="1">
    <citation type="submission" date="2023-08" db="EMBL/GenBank/DDBJ databases">
        <title>Transcriptome Analysis of Halomonas alkalicola CICC 11012s to Identify the Genes Involved in Alkaline Tolerances.</title>
        <authorList>
            <person name="Zhai L."/>
        </authorList>
    </citation>
    <scope>NUCLEOTIDE SEQUENCE [LARGE SCALE GENOMIC DNA]</scope>
    <source>
        <strain evidence="2 3">CICC 11012s</strain>
    </source>
</reference>
<gene>
    <name evidence="2" type="ORF">B6N23_16265</name>
</gene>
<feature type="domain" description="Serine aminopeptidase S33" evidence="1">
    <location>
        <begin position="80"/>
        <end position="318"/>
    </location>
</feature>
<dbReference type="InterPro" id="IPR000073">
    <property type="entry name" value="AB_hydrolase_1"/>
</dbReference>
<proteinExistence type="predicted"/>
<dbReference type="Gene3D" id="3.40.50.1820">
    <property type="entry name" value="alpha/beta hydrolase"/>
    <property type="match status" value="1"/>
</dbReference>
<evidence type="ECO:0000259" key="1">
    <source>
        <dbReference type="Pfam" id="PF12146"/>
    </source>
</evidence>
<protein>
    <submittedName>
        <fullName evidence="2">Lysophospholipase</fullName>
    </submittedName>
</protein>
<dbReference type="Pfam" id="PF12146">
    <property type="entry name" value="Hydrolase_4"/>
    <property type="match status" value="1"/>
</dbReference>
<dbReference type="InterPro" id="IPR029058">
    <property type="entry name" value="AB_hydrolase_fold"/>
</dbReference>
<dbReference type="Proteomes" id="UP001235344">
    <property type="component" value="Chromosome"/>
</dbReference>
<evidence type="ECO:0000313" key="3">
    <source>
        <dbReference type="Proteomes" id="UP001235344"/>
    </source>
</evidence>
<sequence>MPARPRPALCLSLPPSLHPALRRALLVLGALLLSGCGQAMLQQPGPGPDTVRLEPDWAIAEDGYRLPLRHWPAEGEPAQAPRALVLAVHGFNDHGGSFDVMAEALAPHGIATYAFDQRGFGLTAQRRIWPGHRRLVADVHHLVALLQARHPDTPLTLVGKSMGAAVVLLTLADDPPPVAGSVLIAPAVWGFEAMPWYQRASLWLGVRLIPSVSFSASSVRRLGIEPTDDPEIMARLARDPLILRSARVDTLHGVSETMSLALNAAERLPGPALILYGDADEVIPAEAACALLERLPAQDTDAPAWRLALYPGGYHMLTRYTRRERTEADLAAWLLDPAAALPSGHEVTQAEARDALCR</sequence>
<dbReference type="InterPro" id="IPR051044">
    <property type="entry name" value="MAG_DAG_Lipase"/>
</dbReference>